<evidence type="ECO:0000256" key="1">
    <source>
        <dbReference type="SAM" id="MobiDB-lite"/>
    </source>
</evidence>
<evidence type="ECO:0000256" key="2">
    <source>
        <dbReference type="SAM" id="Phobius"/>
    </source>
</evidence>
<reference evidence="3 4" key="2">
    <citation type="submission" date="2019-09" db="EMBL/GenBank/DDBJ databases">
        <authorList>
            <person name="Jin C."/>
        </authorList>
    </citation>
    <scope>NUCLEOTIDE SEQUENCE [LARGE SCALE GENOMIC DNA]</scope>
    <source>
        <strain evidence="3 4">AN110305</strain>
    </source>
</reference>
<reference evidence="3 4" key="1">
    <citation type="submission" date="2019-09" db="EMBL/GenBank/DDBJ databases">
        <title>Goodfellowia gen. nov., a new genus of the Pseudonocardineae related to Actinoalloteichus, containing Goodfellowia coeruleoviolacea gen. nov., comb. nov. gen. nov., comb. nov.</title>
        <authorList>
            <person name="Labeda D."/>
        </authorList>
    </citation>
    <scope>NUCLEOTIDE SEQUENCE [LARGE SCALE GENOMIC DNA]</scope>
    <source>
        <strain evidence="3 4">AN110305</strain>
    </source>
</reference>
<dbReference type="OrthoDB" id="3543412at2"/>
<keyword evidence="4" id="KW-1185">Reference proteome</keyword>
<name>A0A5B2XFQ3_9PSEU</name>
<dbReference type="Proteomes" id="UP000323454">
    <property type="component" value="Unassembled WGS sequence"/>
</dbReference>
<evidence type="ECO:0000313" key="4">
    <source>
        <dbReference type="Proteomes" id="UP000323454"/>
    </source>
</evidence>
<dbReference type="EMBL" id="VUOB01000021">
    <property type="protein sequence ID" value="KAA2262658.1"/>
    <property type="molecule type" value="Genomic_DNA"/>
</dbReference>
<feature type="region of interest" description="Disordered" evidence="1">
    <location>
        <begin position="1"/>
        <end position="22"/>
    </location>
</feature>
<feature type="transmembrane region" description="Helical" evidence="2">
    <location>
        <begin position="42"/>
        <end position="64"/>
    </location>
</feature>
<dbReference type="PANTHER" id="PTHR38441">
    <property type="entry name" value="INTEGRAL MEMBRANE PROTEIN-RELATED"/>
    <property type="match status" value="1"/>
</dbReference>
<comment type="caution">
    <text evidence="3">The sequence shown here is derived from an EMBL/GenBank/DDBJ whole genome shotgun (WGS) entry which is preliminary data.</text>
</comment>
<dbReference type="PANTHER" id="PTHR38441:SF1">
    <property type="entry name" value="MEMBRANE PROTEIN"/>
    <property type="match status" value="1"/>
</dbReference>
<evidence type="ECO:0000313" key="3">
    <source>
        <dbReference type="EMBL" id="KAA2262658.1"/>
    </source>
</evidence>
<keyword evidence="2" id="KW-0472">Membrane</keyword>
<dbReference type="InterPro" id="IPR007436">
    <property type="entry name" value="DUF485"/>
</dbReference>
<feature type="transmembrane region" description="Helical" evidence="2">
    <location>
        <begin position="76"/>
        <end position="98"/>
    </location>
</feature>
<protein>
    <submittedName>
        <fullName evidence="3">DUF485 domain-containing protein</fullName>
    </submittedName>
</protein>
<dbReference type="AlphaFoldDB" id="A0A5B2XFQ3"/>
<proteinExistence type="predicted"/>
<gene>
    <name evidence="3" type="ORF">F0L68_12230</name>
</gene>
<organism evidence="3 4">
    <name type="scientific">Solihabitans fulvus</name>
    <dbReference type="NCBI Taxonomy" id="1892852"/>
    <lineage>
        <taxon>Bacteria</taxon>
        <taxon>Bacillati</taxon>
        <taxon>Actinomycetota</taxon>
        <taxon>Actinomycetes</taxon>
        <taxon>Pseudonocardiales</taxon>
        <taxon>Pseudonocardiaceae</taxon>
        <taxon>Solihabitans</taxon>
    </lineage>
</organism>
<accession>A0A5B2XFQ3</accession>
<keyword evidence="2" id="KW-0812">Transmembrane</keyword>
<dbReference type="Pfam" id="PF04341">
    <property type="entry name" value="DUF485"/>
    <property type="match status" value="1"/>
</dbReference>
<keyword evidence="2" id="KW-1133">Transmembrane helix</keyword>
<sequence length="119" mass="13290">MIRPTETVAGSPPTEPSAGDPRARAIAADPRFAELRTRFRRFVFSMTAVFLAWYLLYVLLSAYARGFMAIKVFGSVNVALLLGLLQFVSTFAIAIVYASYSRRRLDPLAEELRAEGQVR</sequence>